<protein>
    <submittedName>
        <fullName evidence="2">Uncharacterized protein</fullName>
    </submittedName>
</protein>
<evidence type="ECO:0000313" key="8">
    <source>
        <dbReference type="Proteomes" id="UP001267003"/>
    </source>
</evidence>
<evidence type="ECO:0000313" key="5">
    <source>
        <dbReference type="EMBL" id="RMW43331.1"/>
    </source>
</evidence>
<evidence type="ECO:0000313" key="3">
    <source>
        <dbReference type="EMBL" id="MDT7039727.1"/>
    </source>
</evidence>
<dbReference type="AlphaFoldDB" id="A0A241RLX5"/>
<reference evidence="4 6" key="1">
    <citation type="submission" date="2018-03" db="EMBL/GenBank/DDBJ databases">
        <title>Draft Genome Sequences of six Lactobacillus pentosus Strains Isolated from Brines of Traditionally Fermented Spanish-Style Green Table Olives.</title>
        <authorList>
            <person name="Calero-Delgado B."/>
            <person name="Martin-Platero A.M."/>
            <person name="Perez-Pulido A.J."/>
            <person name="Benitez-Cabello A."/>
            <person name="Casimiro-Soriguer C.S."/>
            <person name="Martinez-Bueno M."/>
            <person name="Arroyo-Lopez F.N."/>
            <person name="Rodriguez-Gomez F."/>
            <person name="Bautista-Gallego J."/>
            <person name="Garrido-Fernandez A."/>
            <person name="Jimenez-Diaz R."/>
        </authorList>
    </citation>
    <scope>NUCLEOTIDE SEQUENCE [LARGE SCALE GENOMIC DNA]</scope>
    <source>
        <strain evidence="4 6">IG2</strain>
    </source>
</reference>
<dbReference type="EMBL" id="JAVLAO010000001">
    <property type="protein sequence ID" value="MDT7039727.1"/>
    <property type="molecule type" value="Genomic_DNA"/>
</dbReference>
<keyword evidence="1" id="KW-0812">Transmembrane</keyword>
<evidence type="ECO:0000256" key="1">
    <source>
        <dbReference type="SAM" id="Phobius"/>
    </source>
</evidence>
<evidence type="ECO:0000313" key="6">
    <source>
        <dbReference type="Proteomes" id="UP000238378"/>
    </source>
</evidence>
<dbReference type="Proteomes" id="UP000238378">
    <property type="component" value="Unassembled WGS sequence"/>
</dbReference>
<proteinExistence type="predicted"/>
<dbReference type="Proteomes" id="UP000276249">
    <property type="component" value="Unassembled WGS sequence"/>
</dbReference>
<dbReference type="RefSeq" id="WP_088769896.1">
    <property type="nucleotide sequence ID" value="NZ_BOUG01000001.1"/>
</dbReference>
<accession>A0A241RLX5</accession>
<feature type="transmembrane region" description="Helical" evidence="1">
    <location>
        <begin position="86"/>
        <end position="108"/>
    </location>
</feature>
<dbReference type="EMBL" id="RDCJ01000114">
    <property type="protein sequence ID" value="RMW43331.1"/>
    <property type="molecule type" value="Genomic_DNA"/>
</dbReference>
<keyword evidence="1" id="KW-1133">Transmembrane helix</keyword>
<name>A0A241RLX5_LACPE</name>
<dbReference type="KEGG" id="lpg:BB562_12360"/>
<keyword evidence="1" id="KW-0472">Membrane</keyword>
<dbReference type="Proteomes" id="UP001267003">
    <property type="component" value="Unassembled WGS sequence"/>
</dbReference>
<organism evidence="2 8">
    <name type="scientific">Lactiplantibacillus pentosus</name>
    <name type="common">Lactobacillus pentosus</name>
    <dbReference type="NCBI Taxonomy" id="1589"/>
    <lineage>
        <taxon>Bacteria</taxon>
        <taxon>Bacillati</taxon>
        <taxon>Bacillota</taxon>
        <taxon>Bacilli</taxon>
        <taxon>Lactobacillales</taxon>
        <taxon>Lactobacillaceae</taxon>
        <taxon>Lactiplantibacillus</taxon>
    </lineage>
</organism>
<dbReference type="Proteomes" id="UP001263852">
    <property type="component" value="Unassembled WGS sequence"/>
</dbReference>
<feature type="transmembrane region" description="Helical" evidence="1">
    <location>
        <begin position="154"/>
        <end position="173"/>
    </location>
</feature>
<reference evidence="2" key="3">
    <citation type="submission" date="2023-08" db="EMBL/GenBank/DDBJ databases">
        <authorList>
            <person name="Page C.A."/>
            <person name="Perez-Diaz I.M."/>
        </authorList>
    </citation>
    <scope>NUCLEOTIDE SEQUENCE</scope>
    <source>
        <strain evidence="3">1.8.9</strain>
        <strain evidence="2">7.8.46</strain>
    </source>
</reference>
<keyword evidence="6" id="KW-1185">Reference proteome</keyword>
<feature type="transmembrane region" description="Helical" evidence="1">
    <location>
        <begin position="12"/>
        <end position="31"/>
    </location>
</feature>
<dbReference type="EMBL" id="PVOB01000079">
    <property type="protein sequence ID" value="PRO95141.1"/>
    <property type="molecule type" value="Genomic_DNA"/>
</dbReference>
<evidence type="ECO:0000313" key="2">
    <source>
        <dbReference type="EMBL" id="MDT6990772.1"/>
    </source>
</evidence>
<feature type="transmembrane region" description="Helical" evidence="1">
    <location>
        <begin position="115"/>
        <end position="134"/>
    </location>
</feature>
<comment type="caution">
    <text evidence="2">The sequence shown here is derived from an EMBL/GenBank/DDBJ whole genome shotgun (WGS) entry which is preliminary data.</text>
</comment>
<sequence length="336" mass="37958">MQAVGQFIETVGWLGLALIASEFGATLIYWLGQWIGFRLIGARIVRIAGFRLQLSHFQGHWKLERPLTRHPHLVAMPPADAKRFNHAIYCFSGGLLNLLTVMLSLITLNQFKFSFDLWLFAFIIWIWVNTLKAAQLLPMNLHGYPTAGQEFRQARASTAAMTAAYVTAVAAAIKVQTGSVRDLDASMIVMPRDGGNRNYLVVRQAWLILAWGVQHGLDTPELLAGLARLEPSFNTLPPADLARYLDATLYWNLLTNHREPQIIAWYQDDGVQQILRRHQPLAHYKLTAVYEWRVHQQPAAALTLIEKGLKLAQRLHDEDEVALLKALRVQVEAQAD</sequence>
<evidence type="ECO:0000313" key="7">
    <source>
        <dbReference type="Proteomes" id="UP000276249"/>
    </source>
</evidence>
<reference evidence="5 7" key="2">
    <citation type="submission" date="2018-10" db="EMBL/GenBank/DDBJ databases">
        <title>Genome sequences of five Lactobacillus pentosus strains isolated from brines of traditionally fermented spanish-style green table olives and differences between them.</title>
        <authorList>
            <person name="Jimenez Diaz R."/>
        </authorList>
    </citation>
    <scope>NUCLEOTIDE SEQUENCE [LARGE SCALE GENOMIC DNA]</scope>
    <source>
        <strain evidence="5 7">IG10</strain>
    </source>
</reference>
<gene>
    <name evidence="4" type="ORF">C6Y08_06165</name>
    <name evidence="5" type="ORF">D6U18_15880</name>
    <name evidence="2" type="ORF">RI536_11825</name>
    <name evidence="3" type="ORF">RI555_12225</name>
</gene>
<dbReference type="EMBL" id="JAVLAQ010000001">
    <property type="protein sequence ID" value="MDT6990772.1"/>
    <property type="molecule type" value="Genomic_DNA"/>
</dbReference>
<evidence type="ECO:0000313" key="4">
    <source>
        <dbReference type="EMBL" id="PRO95141.1"/>
    </source>
</evidence>